<evidence type="ECO:0000256" key="1">
    <source>
        <dbReference type="SAM" id="SignalP"/>
    </source>
</evidence>
<reference evidence="2 3" key="1">
    <citation type="submission" date="2015-04" db="EMBL/GenBank/DDBJ databases">
        <authorList>
            <consortium name="Pathogen Informatics"/>
        </authorList>
    </citation>
    <scope>NUCLEOTIDE SEQUENCE [LARGE SCALE GENOMIC DNA]</scope>
    <source>
        <strain evidence="2 3">SGS1</strain>
    </source>
</reference>
<name>A0A1J1HAC9_PLARL</name>
<accession>A0A1J1HAC9</accession>
<dbReference type="Proteomes" id="UP000220158">
    <property type="component" value="Chromosome 14"/>
</dbReference>
<feature type="chain" id="PRO_5012227325" evidence="1">
    <location>
        <begin position="24"/>
        <end position="598"/>
    </location>
</feature>
<dbReference type="RefSeq" id="XP_028534937.1">
    <property type="nucleotide sequence ID" value="XM_028679199.1"/>
</dbReference>
<dbReference type="VEuPathDB" id="PlasmoDB:PRELSG_1414600"/>
<feature type="signal peptide" evidence="1">
    <location>
        <begin position="1"/>
        <end position="23"/>
    </location>
</feature>
<dbReference type="OrthoDB" id="329083at2759"/>
<sequence length="598" mass="70983">MTHFLILSIWVIFLLGYSKRVLALRGNEENFKLLNEGNFFVNDLKNYKNELESQIRDLKKNEDLPNEVDFQLKELNDLIRIVSDTQKVQKDQLMNFSNSLELTKLSLLKMLNEYENRIDQLEYYIMEIKKFDPYVEKFNYPISKYWLKIDINNLKSYWKFQKNKNYISIVQVIDLINLKKPSTILLLKHHKLMDGYINVDLFIKPSYISKINQSSSGIVFNFINAHNYRFVELSFLSNQSLVIVSEVVNDVYTKIISKSVEADKNEFNSLTCEFIDKKINIFLNYKKIIEINITNSDIKNSVGLFTKMGTAQFKNILSGNINFEKELKHKLLNSDDKDISSINLNDSYRFSKKVDRDDLSVYEIPYSNKDYDNYVEKEIYNVYPVAESNSYYDQENLTFNNLNKDEKWQEREYLCNKFTNNEFNLYDWLSNNTLYNWRVANEFGIKRVFVQGGYKNSISKTSLVYKYSSCNSANLSAYVKLEYNSEAGLLFRYDNEENMYIVTISTKNKEIILKKYKNNKETIIRSEYIKNINSFQRHHILINDEGEKGIINIYLDDTKIFSINNENYYKSGLFGFYVEYGYSTFDTFKIYEREKKNI</sequence>
<dbReference type="EMBL" id="LN835309">
    <property type="protein sequence ID" value="CRH02417.1"/>
    <property type="molecule type" value="Genomic_DNA"/>
</dbReference>
<protein>
    <submittedName>
        <fullName evidence="2">Uncharacterized protein</fullName>
    </submittedName>
</protein>
<proteinExistence type="predicted"/>
<evidence type="ECO:0000313" key="3">
    <source>
        <dbReference type="Proteomes" id="UP000220158"/>
    </source>
</evidence>
<dbReference type="KEGG" id="prel:PRELSG_1414600"/>
<gene>
    <name evidence="2" type="ORF">PRELSG_1414600</name>
</gene>
<dbReference type="Gene3D" id="2.60.120.560">
    <property type="entry name" value="Exo-inulinase, domain 1"/>
    <property type="match status" value="2"/>
</dbReference>
<dbReference type="GeneID" id="39738577"/>
<dbReference type="OMA" id="NSFQRHH"/>
<keyword evidence="3" id="KW-1185">Reference proteome</keyword>
<dbReference type="AlphaFoldDB" id="A0A1J1HAC9"/>
<organism evidence="2 3">
    <name type="scientific">Plasmodium relictum</name>
    <dbReference type="NCBI Taxonomy" id="85471"/>
    <lineage>
        <taxon>Eukaryota</taxon>
        <taxon>Sar</taxon>
        <taxon>Alveolata</taxon>
        <taxon>Apicomplexa</taxon>
        <taxon>Aconoidasida</taxon>
        <taxon>Haemosporida</taxon>
        <taxon>Plasmodiidae</taxon>
        <taxon>Plasmodium</taxon>
        <taxon>Plasmodium (Haemamoeba)</taxon>
    </lineage>
</organism>
<keyword evidence="1" id="KW-0732">Signal</keyword>
<evidence type="ECO:0000313" key="2">
    <source>
        <dbReference type="EMBL" id="CRH02417.1"/>
    </source>
</evidence>